<dbReference type="AlphaFoldDB" id="A0A5S3VA67"/>
<evidence type="ECO:0000313" key="2">
    <source>
        <dbReference type="EMBL" id="TMO68394.1"/>
    </source>
</evidence>
<accession>A0A5S3VA67</accession>
<evidence type="ECO:0000313" key="3">
    <source>
        <dbReference type="EMBL" id="TMO76943.1"/>
    </source>
</evidence>
<evidence type="ECO:0000256" key="1">
    <source>
        <dbReference type="SAM" id="SignalP"/>
    </source>
</evidence>
<dbReference type="Proteomes" id="UP000307217">
    <property type="component" value="Unassembled WGS sequence"/>
</dbReference>
<comment type="caution">
    <text evidence="2">The sequence shown here is derived from an EMBL/GenBank/DDBJ whole genome shotgun (WGS) entry which is preliminary data.</text>
</comment>
<reference evidence="4 5" key="2">
    <citation type="submission" date="2019-06" db="EMBL/GenBank/DDBJ databases">
        <title>Co-occurence of chitin degradation, pigmentation and bioactivity in marine Pseudoalteromonas.</title>
        <authorList>
            <person name="Sonnenschein E.C."/>
            <person name="Bech P.K."/>
        </authorList>
    </citation>
    <scope>NUCLEOTIDE SEQUENCE [LARGE SCALE GENOMIC DNA]</scope>
    <source>
        <strain evidence="5">S3790</strain>
        <strain evidence="4">S3895</strain>
    </source>
</reference>
<dbReference type="Pfam" id="PF04338">
    <property type="entry name" value="DUF481"/>
    <property type="match status" value="1"/>
</dbReference>
<feature type="chain" id="PRO_5024438042" evidence="1">
    <location>
        <begin position="22"/>
        <end position="274"/>
    </location>
</feature>
<name>A0A5S3VA67_9GAMM</name>
<gene>
    <name evidence="2" type="ORF">CWC19_10025</name>
    <name evidence="3" type="ORF">CWC20_04965</name>
</gene>
<dbReference type="OrthoDB" id="5292716at2"/>
<reference evidence="4 5" key="1">
    <citation type="submission" date="2018-01" db="EMBL/GenBank/DDBJ databases">
        <authorList>
            <person name="Paulsen S."/>
            <person name="Gram L.K."/>
        </authorList>
    </citation>
    <scope>NUCLEOTIDE SEQUENCE [LARGE SCALE GENOMIC DNA]</scope>
    <source>
        <strain evidence="2 5">S3790</strain>
        <strain evidence="3 4">S3895</strain>
    </source>
</reference>
<evidence type="ECO:0000313" key="5">
    <source>
        <dbReference type="Proteomes" id="UP000307217"/>
    </source>
</evidence>
<evidence type="ECO:0000313" key="4">
    <source>
        <dbReference type="Proteomes" id="UP000307164"/>
    </source>
</evidence>
<dbReference type="Proteomes" id="UP000307164">
    <property type="component" value="Unassembled WGS sequence"/>
</dbReference>
<keyword evidence="4" id="KW-1185">Reference proteome</keyword>
<feature type="signal peptide" evidence="1">
    <location>
        <begin position="1"/>
        <end position="21"/>
    </location>
</feature>
<sequence>MSYLKLAVGSCLSIFSSVSWAVDPFEDFHQYGELSDEEIHQLHAGEILYGDIEFGFIANNGNTKSTAFKLKSNLYQDFEHWRNQFKIDSLYKEETDANTDDSDVSASRYYISAQGNYKVGRDNESLFIYGDYNNDKFSGKAYTATIALGYGNRLFEGEKNTVDFDIGPGLYISKTDRDVELATGVKRTQEGQLLRLALQWERNVSKQTRFNQDVSIEKSLSGLSSRVFSETALVSQVMGGVSLKVSYTYRYNSHPEENKKKVDTELGATLVYSF</sequence>
<keyword evidence="1" id="KW-0732">Signal</keyword>
<proteinExistence type="predicted"/>
<protein>
    <submittedName>
        <fullName evidence="2">DUF481 domain-containing protein</fullName>
    </submittedName>
</protein>
<dbReference type="EMBL" id="PNBX01000039">
    <property type="protein sequence ID" value="TMO68394.1"/>
    <property type="molecule type" value="Genomic_DNA"/>
</dbReference>
<dbReference type="EMBL" id="PNBW01000023">
    <property type="protein sequence ID" value="TMO76943.1"/>
    <property type="molecule type" value="Genomic_DNA"/>
</dbReference>
<dbReference type="InterPro" id="IPR007433">
    <property type="entry name" value="DUF481"/>
</dbReference>
<reference evidence="2" key="3">
    <citation type="submission" date="2019-09" db="EMBL/GenBank/DDBJ databases">
        <title>Co-occurence of chitin degradation, pigmentation and bioactivity in marine Pseudoalteromonas.</title>
        <authorList>
            <person name="Sonnenschein E.C."/>
            <person name="Bech P.K."/>
        </authorList>
    </citation>
    <scope>NUCLEOTIDE SEQUENCE</scope>
    <source>
        <strain evidence="2">S3790</strain>
        <strain evidence="3">S3895</strain>
    </source>
</reference>
<organism evidence="2 5">
    <name type="scientific">Pseudoalteromonas aurantia</name>
    <dbReference type="NCBI Taxonomy" id="43654"/>
    <lineage>
        <taxon>Bacteria</taxon>
        <taxon>Pseudomonadati</taxon>
        <taxon>Pseudomonadota</taxon>
        <taxon>Gammaproteobacteria</taxon>
        <taxon>Alteromonadales</taxon>
        <taxon>Pseudoalteromonadaceae</taxon>
        <taxon>Pseudoalteromonas</taxon>
    </lineage>
</organism>